<dbReference type="InterPro" id="IPR058982">
    <property type="entry name" value="Beta-barrel_AprE"/>
</dbReference>
<feature type="coiled-coil region" evidence="7">
    <location>
        <begin position="260"/>
        <end position="359"/>
    </location>
</feature>
<evidence type="ECO:0000259" key="9">
    <source>
        <dbReference type="Pfam" id="PF25935"/>
    </source>
</evidence>
<dbReference type="Pfam" id="PF25935">
    <property type="entry name" value="BSH_LcnD"/>
    <property type="match status" value="1"/>
</dbReference>
<evidence type="ECO:0000256" key="6">
    <source>
        <dbReference type="ARBA" id="ARBA00023136"/>
    </source>
</evidence>
<dbReference type="Gene3D" id="2.40.50.100">
    <property type="match status" value="1"/>
</dbReference>
<dbReference type="STRING" id="642492.Clole_0087"/>
<dbReference type="AlphaFoldDB" id="F2JGF2"/>
<dbReference type="PROSITE" id="PS00543">
    <property type="entry name" value="HLYD_FAMILY"/>
    <property type="match status" value="1"/>
</dbReference>
<feature type="domain" description="LcnD-like barrel-sandwich hybrid" evidence="9">
    <location>
        <begin position="66"/>
        <end position="396"/>
    </location>
</feature>
<sequence>MTPVIKDIREVTDSKEMYESKPHPFLTIFIYIILVSIILVGIWMYFGEIDIVSKGRGVVRPNENVSMIRNKVQGEIASCDLEEGKIVKKGDVLFTIVYDDLEIKRLQAEEVLKDTEQRLNLLKKLESSIEQDANLFSQDTEIEYYQRYVKYKQDYMSLSNNVNIQNKTDEIATTQTKFSKEGYQEKINEYMEDYEKLKQYQQSIEKGQNIFTDKQCTYALDFNNYLIKIKQLQKNIVDKQFTYSLNSELKENDLVAEKEYEASKEALELAENELVQLKTATLKSVQDEMKQIESNKKLAEQEMNKLIIDDGLTQTNVAQRELALKKYKTDALVELYNQIEEQEALYQSQKRELESTQLAIANCTIKSPIDGTVHITQEVSTGDLIASGTDIATIIPINDTMYKIEIFMPNSEIAGLKIGDQIKYKFDALPYKEYGQLEGTIGNISSDAKVSDAQGISGYIVEGSISNETVYSYKNEPAEIKIGMTCEAHVITERKKILFYLLEKINLMD</sequence>
<dbReference type="GO" id="GO:0016020">
    <property type="term" value="C:membrane"/>
    <property type="evidence" value="ECO:0007669"/>
    <property type="project" value="UniProtKB-SubCell"/>
</dbReference>
<dbReference type="KEGG" id="cle:Clole_0087"/>
<dbReference type="Gene3D" id="1.10.287.470">
    <property type="entry name" value="Helix hairpin bin"/>
    <property type="match status" value="1"/>
</dbReference>
<keyword evidence="5 8" id="KW-1133">Transmembrane helix</keyword>
<dbReference type="Gene3D" id="2.40.30.170">
    <property type="match status" value="1"/>
</dbReference>
<feature type="domain" description="AprE-like beta-barrel" evidence="10">
    <location>
        <begin position="404"/>
        <end position="492"/>
    </location>
</feature>
<comment type="subcellular location">
    <subcellularLocation>
        <location evidence="1">Membrane</location>
        <topology evidence="1">Single-pass membrane protein</topology>
    </subcellularLocation>
</comment>
<keyword evidence="7" id="KW-0175">Coiled coil</keyword>
<evidence type="ECO:0000256" key="2">
    <source>
        <dbReference type="ARBA" id="ARBA00009477"/>
    </source>
</evidence>
<evidence type="ECO:0000256" key="3">
    <source>
        <dbReference type="ARBA" id="ARBA00022448"/>
    </source>
</evidence>
<dbReference type="PANTHER" id="PTHR30386">
    <property type="entry name" value="MEMBRANE FUSION SUBUNIT OF EMRAB-TOLC MULTIDRUG EFFLUX PUMP"/>
    <property type="match status" value="1"/>
</dbReference>
<evidence type="ECO:0000256" key="7">
    <source>
        <dbReference type="SAM" id="Coils"/>
    </source>
</evidence>
<accession>F2JGF2</accession>
<evidence type="ECO:0000313" key="12">
    <source>
        <dbReference type="Proteomes" id="UP000008467"/>
    </source>
</evidence>
<keyword evidence="12" id="KW-1185">Reference proteome</keyword>
<evidence type="ECO:0000313" key="11">
    <source>
        <dbReference type="EMBL" id="ADZ81847.1"/>
    </source>
</evidence>
<dbReference type="Proteomes" id="UP000008467">
    <property type="component" value="Chromosome"/>
</dbReference>
<protein>
    <submittedName>
        <fullName evidence="11">Secretion protein HlyD family protein</fullName>
    </submittedName>
</protein>
<keyword evidence="6 8" id="KW-0472">Membrane</keyword>
<evidence type="ECO:0000256" key="1">
    <source>
        <dbReference type="ARBA" id="ARBA00004167"/>
    </source>
</evidence>
<evidence type="ECO:0000259" key="10">
    <source>
        <dbReference type="Pfam" id="PF26002"/>
    </source>
</evidence>
<dbReference type="PANTHER" id="PTHR30386:SF26">
    <property type="entry name" value="TRANSPORT PROTEIN COMB"/>
    <property type="match status" value="1"/>
</dbReference>
<feature type="transmembrane region" description="Helical" evidence="8">
    <location>
        <begin position="25"/>
        <end position="46"/>
    </location>
</feature>
<dbReference type="eggNOG" id="COG0845">
    <property type="taxonomic scope" value="Bacteria"/>
</dbReference>
<dbReference type="EMBL" id="CP002582">
    <property type="protein sequence ID" value="ADZ81847.1"/>
    <property type="molecule type" value="Genomic_DNA"/>
</dbReference>
<dbReference type="GO" id="GO:0009306">
    <property type="term" value="P:protein secretion"/>
    <property type="evidence" value="ECO:0007669"/>
    <property type="project" value="InterPro"/>
</dbReference>
<dbReference type="SUPFAM" id="SSF111369">
    <property type="entry name" value="HlyD-like secretion proteins"/>
    <property type="match status" value="1"/>
</dbReference>
<gene>
    <name evidence="11" type="ordered locus">Clole_0087</name>
</gene>
<keyword evidence="3" id="KW-0813">Transport</keyword>
<dbReference type="InterPro" id="IPR058786">
    <property type="entry name" value="BSH_LcnD"/>
</dbReference>
<dbReference type="Pfam" id="PF26002">
    <property type="entry name" value="Beta-barrel_AprE"/>
    <property type="match status" value="1"/>
</dbReference>
<dbReference type="InterPro" id="IPR050739">
    <property type="entry name" value="MFP"/>
</dbReference>
<proteinExistence type="inferred from homology"/>
<evidence type="ECO:0000256" key="5">
    <source>
        <dbReference type="ARBA" id="ARBA00022989"/>
    </source>
</evidence>
<reference evidence="11 12" key="1">
    <citation type="journal article" date="2011" name="J. Bacteriol.">
        <title>Complete genome sequence of the cellulose-degrading bacterium Cellulosilyticum lentocellum.</title>
        <authorList>
            <consortium name="US DOE Joint Genome Institute"/>
            <person name="Miller D.A."/>
            <person name="Suen G."/>
            <person name="Bruce D."/>
            <person name="Copeland A."/>
            <person name="Cheng J.F."/>
            <person name="Detter C."/>
            <person name="Goodwin L.A."/>
            <person name="Han C.S."/>
            <person name="Hauser L.J."/>
            <person name="Land M.L."/>
            <person name="Lapidus A."/>
            <person name="Lucas S."/>
            <person name="Meincke L."/>
            <person name="Pitluck S."/>
            <person name="Tapia R."/>
            <person name="Teshima H."/>
            <person name="Woyke T."/>
            <person name="Fox B.G."/>
            <person name="Angert E.R."/>
            <person name="Currie C.R."/>
        </authorList>
    </citation>
    <scope>NUCLEOTIDE SEQUENCE [LARGE SCALE GENOMIC DNA]</scope>
    <source>
        <strain evidence="12">ATCC 49066 / DSM 5427 / NCIMB 11756 / RHM5</strain>
    </source>
</reference>
<dbReference type="HOGENOM" id="CLU_023976_7_1_9"/>
<evidence type="ECO:0000256" key="8">
    <source>
        <dbReference type="SAM" id="Phobius"/>
    </source>
</evidence>
<evidence type="ECO:0000256" key="4">
    <source>
        <dbReference type="ARBA" id="ARBA00022692"/>
    </source>
</evidence>
<dbReference type="RefSeq" id="WP_013655148.1">
    <property type="nucleotide sequence ID" value="NC_015275.1"/>
</dbReference>
<name>F2JGF2_CELLD</name>
<dbReference type="InterPro" id="IPR006144">
    <property type="entry name" value="Secretion_HlyD_CS"/>
</dbReference>
<organism evidence="11 12">
    <name type="scientific">Cellulosilyticum lentocellum (strain ATCC 49066 / DSM 5427 / NCIMB 11756 / RHM5)</name>
    <name type="common">Clostridium lentocellum</name>
    <dbReference type="NCBI Taxonomy" id="642492"/>
    <lineage>
        <taxon>Bacteria</taxon>
        <taxon>Bacillati</taxon>
        <taxon>Bacillota</taxon>
        <taxon>Clostridia</taxon>
        <taxon>Lachnospirales</taxon>
        <taxon>Cellulosilyticaceae</taxon>
        <taxon>Cellulosilyticum</taxon>
    </lineage>
</organism>
<keyword evidence="4 8" id="KW-0812">Transmembrane</keyword>
<comment type="similarity">
    <text evidence="2">Belongs to the membrane fusion protein (MFP) (TC 8.A.1) family.</text>
</comment>
<feature type="coiled-coil region" evidence="7">
    <location>
        <begin position="98"/>
        <end position="132"/>
    </location>
</feature>